<keyword evidence="6" id="KW-0472">Membrane</keyword>
<comment type="similarity">
    <text evidence="2">Belongs to the outer membrane factor (OMF) (TC 1.B.17) family.</text>
</comment>
<comment type="caution">
    <text evidence="8">The sequence shown here is derived from an EMBL/GenBank/DDBJ whole genome shotgun (WGS) entry which is preliminary data.</text>
</comment>
<keyword evidence="7" id="KW-0998">Cell outer membrane</keyword>
<dbReference type="EMBL" id="JAUFPT010000059">
    <property type="protein sequence ID" value="MDN3572520.1"/>
    <property type="molecule type" value="Genomic_DNA"/>
</dbReference>
<dbReference type="PANTHER" id="PTHR30026">
    <property type="entry name" value="OUTER MEMBRANE PROTEIN TOLC"/>
    <property type="match status" value="1"/>
</dbReference>
<evidence type="ECO:0000256" key="4">
    <source>
        <dbReference type="ARBA" id="ARBA00022452"/>
    </source>
</evidence>
<proteinExistence type="inferred from homology"/>
<dbReference type="SUPFAM" id="SSF56954">
    <property type="entry name" value="Outer membrane efflux proteins (OEP)"/>
    <property type="match status" value="1"/>
</dbReference>
<evidence type="ECO:0000256" key="2">
    <source>
        <dbReference type="ARBA" id="ARBA00007613"/>
    </source>
</evidence>
<keyword evidence="3" id="KW-0813">Transport</keyword>
<organism evidence="8 9">
    <name type="scientific">Methylobacterium longum</name>
    <dbReference type="NCBI Taxonomy" id="767694"/>
    <lineage>
        <taxon>Bacteria</taxon>
        <taxon>Pseudomonadati</taxon>
        <taxon>Pseudomonadota</taxon>
        <taxon>Alphaproteobacteria</taxon>
        <taxon>Hyphomicrobiales</taxon>
        <taxon>Methylobacteriaceae</taxon>
        <taxon>Methylobacterium</taxon>
    </lineage>
</organism>
<protein>
    <submittedName>
        <fullName evidence="8">TolC family protein</fullName>
    </submittedName>
</protein>
<dbReference type="InterPro" id="IPR051906">
    <property type="entry name" value="TolC-like"/>
</dbReference>
<dbReference type="Pfam" id="PF02321">
    <property type="entry name" value="OEP"/>
    <property type="match status" value="1"/>
</dbReference>
<keyword evidence="5" id="KW-0812">Transmembrane</keyword>
<name>A0ABT8ARZ2_9HYPH</name>
<dbReference type="PANTHER" id="PTHR30026:SF22">
    <property type="entry name" value="OUTER MEMBRANE EFFLUX PROTEIN"/>
    <property type="match status" value="1"/>
</dbReference>
<dbReference type="Gene3D" id="1.20.1600.10">
    <property type="entry name" value="Outer membrane efflux proteins (OEP)"/>
    <property type="match status" value="1"/>
</dbReference>
<keyword evidence="9" id="KW-1185">Reference proteome</keyword>
<evidence type="ECO:0000256" key="3">
    <source>
        <dbReference type="ARBA" id="ARBA00022448"/>
    </source>
</evidence>
<accession>A0ABT8ARZ2</accession>
<evidence type="ECO:0000256" key="7">
    <source>
        <dbReference type="ARBA" id="ARBA00023237"/>
    </source>
</evidence>
<dbReference type="RefSeq" id="WP_238292273.1">
    <property type="nucleotide sequence ID" value="NZ_BPQS01000052.1"/>
</dbReference>
<evidence type="ECO:0000256" key="1">
    <source>
        <dbReference type="ARBA" id="ARBA00004442"/>
    </source>
</evidence>
<gene>
    <name evidence="8" type="ORF">QWZ18_18045</name>
</gene>
<reference evidence="9" key="1">
    <citation type="journal article" date="2019" name="Int. J. Syst. Evol. Microbiol.">
        <title>The Global Catalogue of Microorganisms (GCM) 10K type strain sequencing project: providing services to taxonomists for standard genome sequencing and annotation.</title>
        <authorList>
            <consortium name="The Broad Institute Genomics Platform"/>
            <consortium name="The Broad Institute Genome Sequencing Center for Infectious Disease"/>
            <person name="Wu L."/>
            <person name="Ma J."/>
        </authorList>
    </citation>
    <scope>NUCLEOTIDE SEQUENCE [LARGE SCALE GENOMIC DNA]</scope>
    <source>
        <strain evidence="9">CECT 7806</strain>
    </source>
</reference>
<dbReference type="InterPro" id="IPR003423">
    <property type="entry name" value="OMP_efflux"/>
</dbReference>
<sequence>MPPWSAQAVLVAAVVGHLAVDPIRPACGRERADPASAALVESFALRAEDARQDATEARLRGAQDAFMPTVWALADAPLSSRIRYSPELAPTILGLDATPRSAPYQLGIVADLPVFDGFRRLNTLRAADAEVQAGRAAVVGKRQQVLLETALAVLSVMRDGQIVRFREAQCAAIGRILETTQRQRAVGDATRTDVALAQSRLQAAEAGRDRARAELTVSRAAVVRLTGLEPEQVAAPRLPGSLPRTADLYAAQVRDANPALVAARLDAHSTTARARAAGADLLPTVNLQFTRVAQYGYSAALDRITDTTTRLLARIPIYEPGAFPRVAEASALARQRGYEVQDAERETLSTAHANFLRYKIVSDQATRLVARVEALRQSVRGFEIERGAGFRTILDELNLRAELGDAESGAAAVATERDALSLALAAAAGLLDVDRPGAAGRRARLLPPANKPAVRPEVRRAPEAALRLSRFDPDQLP</sequence>
<evidence type="ECO:0000313" key="8">
    <source>
        <dbReference type="EMBL" id="MDN3572520.1"/>
    </source>
</evidence>
<evidence type="ECO:0000313" key="9">
    <source>
        <dbReference type="Proteomes" id="UP001244297"/>
    </source>
</evidence>
<evidence type="ECO:0000256" key="6">
    <source>
        <dbReference type="ARBA" id="ARBA00023136"/>
    </source>
</evidence>
<keyword evidence="4" id="KW-1134">Transmembrane beta strand</keyword>
<comment type="subcellular location">
    <subcellularLocation>
        <location evidence="1">Cell outer membrane</location>
    </subcellularLocation>
</comment>
<evidence type="ECO:0000256" key="5">
    <source>
        <dbReference type="ARBA" id="ARBA00022692"/>
    </source>
</evidence>
<dbReference type="Proteomes" id="UP001244297">
    <property type="component" value="Unassembled WGS sequence"/>
</dbReference>